<organism evidence="4 5">
    <name type="scientific">Vallitalea pronyensis</name>
    <dbReference type="NCBI Taxonomy" id="1348613"/>
    <lineage>
        <taxon>Bacteria</taxon>
        <taxon>Bacillati</taxon>
        <taxon>Bacillota</taxon>
        <taxon>Clostridia</taxon>
        <taxon>Lachnospirales</taxon>
        <taxon>Vallitaleaceae</taxon>
        <taxon>Vallitalea</taxon>
    </lineage>
</organism>
<dbReference type="Pfam" id="PF21365">
    <property type="entry name" value="Glyco_hydro_31_3rd"/>
    <property type="match status" value="1"/>
</dbReference>
<dbReference type="EMBL" id="CP058649">
    <property type="protein sequence ID" value="QUI25554.1"/>
    <property type="molecule type" value="Genomic_DNA"/>
</dbReference>
<dbReference type="PROSITE" id="PS51175">
    <property type="entry name" value="CBM6"/>
    <property type="match status" value="2"/>
</dbReference>
<feature type="domain" description="CBM6" evidence="3">
    <location>
        <begin position="987"/>
        <end position="1113"/>
    </location>
</feature>
<dbReference type="Gene3D" id="2.60.40.1180">
    <property type="entry name" value="Golgi alpha-mannosidase II"/>
    <property type="match status" value="2"/>
</dbReference>
<dbReference type="Gene3D" id="2.60.120.260">
    <property type="entry name" value="Galactose-binding domain-like"/>
    <property type="match status" value="3"/>
</dbReference>
<dbReference type="InterPro" id="IPR013780">
    <property type="entry name" value="Glyco_hydro_b"/>
</dbReference>
<accession>A0A8J8MQ18</accession>
<dbReference type="InterPro" id="IPR011013">
    <property type="entry name" value="Gal_mutarotase_sf_dom"/>
</dbReference>
<dbReference type="AlphaFoldDB" id="A0A8J8MQ18"/>
<comment type="similarity">
    <text evidence="1">Belongs to the glycosyl hydrolase 31 family.</text>
</comment>
<dbReference type="Gene3D" id="2.60.40.1760">
    <property type="entry name" value="glycosyl hydrolase (family 31)"/>
    <property type="match status" value="1"/>
</dbReference>
<dbReference type="InterPro" id="IPR017853">
    <property type="entry name" value="GH"/>
</dbReference>
<dbReference type="Pfam" id="PF16990">
    <property type="entry name" value="CBM_35"/>
    <property type="match status" value="2"/>
</dbReference>
<dbReference type="InterPro" id="IPR008979">
    <property type="entry name" value="Galactose-bd-like_sf"/>
</dbReference>
<dbReference type="InterPro" id="IPR051816">
    <property type="entry name" value="Glycosyl_Hydrolase_31"/>
</dbReference>
<gene>
    <name evidence="4" type="ORF">HZI73_00985</name>
</gene>
<feature type="domain" description="CBM6" evidence="3">
    <location>
        <begin position="851"/>
        <end position="981"/>
    </location>
</feature>
<keyword evidence="5" id="KW-1185">Reference proteome</keyword>
<dbReference type="InterPro" id="IPR005084">
    <property type="entry name" value="CBM6"/>
</dbReference>
<evidence type="ECO:0000313" key="4">
    <source>
        <dbReference type="EMBL" id="QUI25554.1"/>
    </source>
</evidence>
<dbReference type="Gene3D" id="3.20.20.80">
    <property type="entry name" value="Glycosidases"/>
    <property type="match status" value="1"/>
</dbReference>
<dbReference type="InterPro" id="IPR033403">
    <property type="entry name" value="DUF5110"/>
</dbReference>
<dbReference type="GO" id="GO:0030246">
    <property type="term" value="F:carbohydrate binding"/>
    <property type="evidence" value="ECO:0007669"/>
    <property type="project" value="InterPro"/>
</dbReference>
<keyword evidence="2" id="KW-0732">Signal</keyword>
<evidence type="ECO:0000259" key="3">
    <source>
        <dbReference type="PROSITE" id="PS51175"/>
    </source>
</evidence>
<dbReference type="InterPro" id="IPR000322">
    <property type="entry name" value="Glyco_hydro_31_TIM"/>
</dbReference>
<protein>
    <submittedName>
        <fullName evidence="4">DUF4968 domain-containing protein</fullName>
    </submittedName>
</protein>
<dbReference type="KEGG" id="vpy:HZI73_00985"/>
<proteinExistence type="inferred from homology"/>
<evidence type="ECO:0000256" key="2">
    <source>
        <dbReference type="SAM" id="SignalP"/>
    </source>
</evidence>
<sequence length="1275" mass="141641">MSMVHFIKKIKSMLLILFMVTATLSFQNQPVYAYVTTLGDVTQVSVNGDTMVLTVDNGTEPGDDILEIQVCEDNILRVNYRPNGISPSPDTPMLDPNKTWDSVGATIHTASNPMTITTSDMIIEIGKTPCRMTVKKSDGTTLLWEDATGGVFSDGIRFRHSGSDNIYGIRSYDCFDSKGEIIRNDSNHAAHAGQQGDSGGPFMWSTAGYGVLVDSDGGYPYTNSEEGKLEFYYGDTPTEGRRYSKTDVEYFIMLGEPKEMMAAMSDITGHSPMLPKWSLGFSNFEWDMDQTEMVNMVDTYRAKNIPIDSYALDYDWKCYGEDNYGEFRWHTGRFPDASSTSLKTIMDNKGIKMIGITKPRIVTEDASQNRTQQYQDANQNDYWYPGHYEYQDYFIPVQVRSIDPYKSGARTWFWDHSKDAFDKGIVGWWNDETDKVSSNGASYWFGNFMTTHLSQAIYEGQRSYSDRRVWQTARTFYPGAQRYATTLWSGDIGIQFYKGEKVDWAAGMQEQLPVMLSSINNGQPKWGMDGGGFNQSDGTTANPTPELYAKWIQFGAFTPVFRVHGNNHQQRQPWFYGNTAEEVSKHAIQLRYSLLPYMYTYERSAYDTGLGLVRPLLFDYPNDQSVKNYTDGWMFGDWLMVSPVVEQGQNMKSIYLPAGTWYDYFRGDTYTGGQWLSYPVNGVSWTDIPLFVKEGAIIPTQAVQDYVDQQSIDQIDVDVFPSSTETSFDYYDDHGDNYQYESGEYFKQVLKAQDQGSQIRLKIMGKTGTYHKSTFTYMAKVHGKAASSVTLDGGNLTAYSSLSALEAASGNGYSVGKDIYGDVTYVKVNGGSSSDMTLLLTGNTSVTDTAYIYEAEEASLWGETVSTKAKVNNNYSGYSGTGFAEGFDQAGAATTFYVKVREGGDYPVTLQYANGTGVDKSLSIYVNGERIKSTHLNPLTGWDAWGSQVETLPLSSGNNMITYKYDNLASGNVNVDYIKVPFEPTLLKYEAENANLVGGVSINRNHSFYSGDGFVDSFTSAGAGATFTVQVPSAGNYNVQLRYANGTGSTKTLSTYVNGSDVATAQLSSPSQSWSEWHHYDQQLALVAGKNTIQYKYDGGDSGNVNVDRLVISAESIGLPESEKNQLDNGNFDRPIDMGDNWTEWHPVGQSVAYGIDAGIGMNPPEAAVTGNLRAYFHASSAYKQSIHQVVNVDNGTYKMQAFVRLVGASPYTARAEISNFGGAAKYYDLSVDSIWKCIEVDDIVVTNGQVDVGFYVDSPGGTVLQFDDVKLMKK</sequence>
<dbReference type="InterPro" id="IPR048395">
    <property type="entry name" value="Glyco_hydro_31_C"/>
</dbReference>
<dbReference type="SUPFAM" id="SSF51011">
    <property type="entry name" value="Glycosyl hydrolase domain"/>
    <property type="match status" value="1"/>
</dbReference>
<evidence type="ECO:0000313" key="5">
    <source>
        <dbReference type="Proteomes" id="UP000683246"/>
    </source>
</evidence>
<dbReference type="CDD" id="cd06589">
    <property type="entry name" value="GH31"/>
    <property type="match status" value="1"/>
</dbReference>
<dbReference type="SUPFAM" id="SSF51445">
    <property type="entry name" value="(Trans)glycosidases"/>
    <property type="match status" value="1"/>
</dbReference>
<dbReference type="Pfam" id="PF01055">
    <property type="entry name" value="Glyco_hydro_31_2nd"/>
    <property type="match status" value="1"/>
</dbReference>
<dbReference type="PANTHER" id="PTHR43863:SF2">
    <property type="entry name" value="MALTASE-GLUCOAMYLASE"/>
    <property type="match status" value="1"/>
</dbReference>
<feature type="chain" id="PRO_5035183796" evidence="2">
    <location>
        <begin position="34"/>
        <end position="1275"/>
    </location>
</feature>
<dbReference type="InterPro" id="IPR025887">
    <property type="entry name" value="Glyco_hydro_31_N_dom"/>
</dbReference>
<evidence type="ECO:0000256" key="1">
    <source>
        <dbReference type="ARBA" id="ARBA00007806"/>
    </source>
</evidence>
<dbReference type="SUPFAM" id="SSF74650">
    <property type="entry name" value="Galactose mutarotase-like"/>
    <property type="match status" value="1"/>
</dbReference>
<feature type="signal peptide" evidence="2">
    <location>
        <begin position="1"/>
        <end position="33"/>
    </location>
</feature>
<dbReference type="Pfam" id="PF17137">
    <property type="entry name" value="DUF5110"/>
    <property type="match status" value="1"/>
</dbReference>
<dbReference type="Pfam" id="PF13802">
    <property type="entry name" value="Gal_mutarotas_2"/>
    <property type="match status" value="1"/>
</dbReference>
<dbReference type="CDD" id="cd14752">
    <property type="entry name" value="GH31_N"/>
    <property type="match status" value="1"/>
</dbReference>
<dbReference type="GO" id="GO:0004553">
    <property type="term" value="F:hydrolase activity, hydrolyzing O-glycosyl compounds"/>
    <property type="evidence" value="ECO:0007669"/>
    <property type="project" value="InterPro"/>
</dbReference>
<dbReference type="Proteomes" id="UP000683246">
    <property type="component" value="Chromosome"/>
</dbReference>
<dbReference type="SUPFAM" id="SSF49785">
    <property type="entry name" value="Galactose-binding domain-like"/>
    <property type="match status" value="2"/>
</dbReference>
<name>A0A8J8MQ18_9FIRM</name>
<dbReference type="CDD" id="cd04083">
    <property type="entry name" value="CBM35_Lmo2446-like"/>
    <property type="match status" value="2"/>
</dbReference>
<reference evidence="4" key="1">
    <citation type="submission" date="2020-07" db="EMBL/GenBank/DDBJ databases">
        <title>Vallitalea pronyensis genome.</title>
        <authorList>
            <person name="Postec A."/>
        </authorList>
    </citation>
    <scope>NUCLEOTIDE SEQUENCE</scope>
    <source>
        <strain evidence="4">FatNI3</strain>
    </source>
</reference>
<dbReference type="GO" id="GO:0005975">
    <property type="term" value="P:carbohydrate metabolic process"/>
    <property type="evidence" value="ECO:0007669"/>
    <property type="project" value="InterPro"/>
</dbReference>
<dbReference type="PANTHER" id="PTHR43863">
    <property type="entry name" value="HYDROLASE, PUTATIVE (AFU_ORTHOLOGUE AFUA_1G03140)-RELATED"/>
    <property type="match status" value="1"/>
</dbReference>